<dbReference type="EMBL" id="CP031226">
    <property type="protein sequence ID" value="AXH59934.1"/>
    <property type="molecule type" value="Genomic_DNA"/>
</dbReference>
<organism evidence="1 2">
    <name type="scientific">Pseudomonas amygdali pv. lachrymans str. M301315</name>
    <dbReference type="NCBI Taxonomy" id="629260"/>
    <lineage>
        <taxon>Bacteria</taxon>
        <taxon>Pseudomonadati</taxon>
        <taxon>Pseudomonadota</taxon>
        <taxon>Gammaproteobacteria</taxon>
        <taxon>Pseudomonadales</taxon>
        <taxon>Pseudomonadaceae</taxon>
        <taxon>Pseudomonas</taxon>
        <taxon>Pseudomonas amygdali</taxon>
    </lineage>
</organism>
<evidence type="ECO:0000313" key="1">
    <source>
        <dbReference type="EMBL" id="AXH59934.1"/>
    </source>
</evidence>
<accession>A0AAD0V9W6</accession>
<keyword evidence="1" id="KW-0614">Plasmid</keyword>
<reference evidence="1 2" key="1">
    <citation type="journal article" date="2011" name="PLoS Pathog.">
        <title>Dynamic evolution of pathogenicity revealed by sequencing and comparative genomics of 19 Pseudomonas syringae isolates.</title>
        <authorList>
            <person name="Baltrus D.A."/>
            <person name="Nishimura M.T."/>
            <person name="Romanchuk A."/>
            <person name="Chang J.H."/>
            <person name="Mukhtar M.S."/>
            <person name="Cherkis K."/>
            <person name="Roach J."/>
            <person name="Grant S.R."/>
            <person name="Jones C.D."/>
            <person name="Dangl J.L."/>
        </authorList>
    </citation>
    <scope>NUCLEOTIDE SEQUENCE [LARGE SCALE GENOMIC DNA]</scope>
    <source>
        <strain evidence="1 2">M301315</strain>
    </source>
</reference>
<dbReference type="RefSeq" id="WP_005741749.1">
    <property type="nucleotide sequence ID" value="NZ_CP031226.1"/>
</dbReference>
<dbReference type="GeneID" id="39474725"/>
<protein>
    <submittedName>
        <fullName evidence="1">Uncharacterized protein</fullName>
    </submittedName>
</protein>
<dbReference type="Proteomes" id="UP000006426">
    <property type="component" value="Plasmid pmppla107"/>
</dbReference>
<proteinExistence type="predicted"/>
<gene>
    <name evidence="1" type="ORF">PLA107_032430</name>
</gene>
<evidence type="ECO:0000313" key="2">
    <source>
        <dbReference type="Proteomes" id="UP000006426"/>
    </source>
</evidence>
<name>A0AAD0V9W6_PSEAV</name>
<sequence length="300" mass="33383">MSKEDLCLKATTTISSLFRKAAVMIDSLAHEKADWKGIFPHPLQFDDSSKNGITELRYPIGEKLALDEISLKHDANQVYLKVTPICREYVISNLDAPHELVGAHGSRTTDAVLEKYSGLRWDSASASEVKSAFLDVFAPVVTDTDFWAARASRLLSLSFSISKEMAGREGIGLTAQAVRNIIPLESLVNFHLSRTLPQSLADELKAYLTDIPFYTEDDALNGSLPRKSYEQHGFLSMQLIQMISAWGEPTFTRDYRLRSTEIKYQAEAPISSVTAKVEDSVLIVSVRHVDTTPRNVEISS</sequence>
<dbReference type="AlphaFoldDB" id="A0AAD0V9W6"/>
<geneLocation type="plasmid" evidence="2">
    <name>pmppla107</name>
</geneLocation>